<reference evidence="3" key="1">
    <citation type="submission" date="2006-10" db="EMBL/GenBank/DDBJ databases">
        <authorList>
            <person name="Amadeo P."/>
            <person name="Zhao Q."/>
            <person name="Wortman J."/>
            <person name="Fraser-Liggett C."/>
            <person name="Carlton J."/>
        </authorList>
    </citation>
    <scope>NUCLEOTIDE SEQUENCE</scope>
    <source>
        <strain evidence="3">G3</strain>
    </source>
</reference>
<dbReference type="AlphaFoldDB" id="A2DAZ7"/>
<keyword evidence="1" id="KW-0175">Coiled coil</keyword>
<dbReference type="VEuPathDB" id="TrichDB:TVAG_378060"/>
<feature type="region of interest" description="Disordered" evidence="2">
    <location>
        <begin position="205"/>
        <end position="231"/>
    </location>
</feature>
<dbReference type="SMR" id="A2DAZ7"/>
<proteinExistence type="predicted"/>
<dbReference type="Proteomes" id="UP000001542">
    <property type="component" value="Unassembled WGS sequence"/>
</dbReference>
<protein>
    <submittedName>
        <fullName evidence="3">Uncharacterized protein</fullName>
    </submittedName>
</protein>
<gene>
    <name evidence="3" type="ORF">TVAG_378060</name>
</gene>
<organism evidence="3 4">
    <name type="scientific">Trichomonas vaginalis (strain ATCC PRA-98 / G3)</name>
    <dbReference type="NCBI Taxonomy" id="412133"/>
    <lineage>
        <taxon>Eukaryota</taxon>
        <taxon>Metamonada</taxon>
        <taxon>Parabasalia</taxon>
        <taxon>Trichomonadida</taxon>
        <taxon>Trichomonadidae</taxon>
        <taxon>Trichomonas</taxon>
    </lineage>
</organism>
<dbReference type="RefSeq" id="XP_001583313.1">
    <property type="nucleotide sequence ID" value="XM_001583263.1"/>
</dbReference>
<dbReference type="InParanoid" id="A2DAZ7"/>
<evidence type="ECO:0000256" key="1">
    <source>
        <dbReference type="SAM" id="Coils"/>
    </source>
</evidence>
<dbReference type="VEuPathDB" id="TrichDB:TVAGG3_0518080"/>
<evidence type="ECO:0000256" key="2">
    <source>
        <dbReference type="SAM" id="MobiDB-lite"/>
    </source>
</evidence>
<dbReference type="EMBL" id="DS113184">
    <property type="protein sequence ID" value="EAY22327.1"/>
    <property type="molecule type" value="Genomic_DNA"/>
</dbReference>
<name>A2DAZ7_TRIV3</name>
<sequence length="484" mass="54670">MASLFQESSGGSLFSATNEKPASNVSFPDGTLRASPVMASKWDPNANQYAPVGPAILLLNRSNGLLSIILITQTKQILTKIDCNETVIWELQNKVYGSSLDYTNTRWLFLFQNQTEASLVSSLILYYKMKDDEYTKIAEVIDPKTDIELKATFYDLTSDKITNPCEGEISNRINEIAKEIPGCSFIARIPGGRVSFVTPVFKEETAPADKEKPKTEVKEEKEKPKEQVKPEKQKIIYPTDPISMKNAIDGLESLEKEVNKIFESFTSELQQLHRPKAKYDYISMDDESILDGVMRLVEDSKRQEAELARSTDEIDRLIYESTAQDAQMEARQAVGRIITQIDSENGKAATLQSQLDYLQNELVGIVDEIEKTEKGEKTNANVGTDNTDLEMQIEDLETQIKYFQKTKRELETQVNRLKAENKENDKPIVTLQEAQEFKNKSIAELQNSVKDLIKNALESLSEAFFDKETVTKSDVIEALQKALQ</sequence>
<evidence type="ECO:0000313" key="3">
    <source>
        <dbReference type="EMBL" id="EAY22327.1"/>
    </source>
</evidence>
<dbReference type="KEGG" id="tva:5467867"/>
<evidence type="ECO:0000313" key="4">
    <source>
        <dbReference type="Proteomes" id="UP000001542"/>
    </source>
</evidence>
<reference evidence="3" key="2">
    <citation type="journal article" date="2007" name="Science">
        <title>Draft genome sequence of the sexually transmitted pathogen Trichomonas vaginalis.</title>
        <authorList>
            <person name="Carlton J.M."/>
            <person name="Hirt R.P."/>
            <person name="Silva J.C."/>
            <person name="Delcher A.L."/>
            <person name="Schatz M."/>
            <person name="Zhao Q."/>
            <person name="Wortman J.R."/>
            <person name="Bidwell S.L."/>
            <person name="Alsmark U.C.M."/>
            <person name="Besteiro S."/>
            <person name="Sicheritz-Ponten T."/>
            <person name="Noel C.J."/>
            <person name="Dacks J.B."/>
            <person name="Foster P.G."/>
            <person name="Simillion C."/>
            <person name="Van de Peer Y."/>
            <person name="Miranda-Saavedra D."/>
            <person name="Barton G.J."/>
            <person name="Westrop G.D."/>
            <person name="Mueller S."/>
            <person name="Dessi D."/>
            <person name="Fiori P.L."/>
            <person name="Ren Q."/>
            <person name="Paulsen I."/>
            <person name="Zhang H."/>
            <person name="Bastida-Corcuera F.D."/>
            <person name="Simoes-Barbosa A."/>
            <person name="Brown M.T."/>
            <person name="Hayes R.D."/>
            <person name="Mukherjee M."/>
            <person name="Okumura C.Y."/>
            <person name="Schneider R."/>
            <person name="Smith A.J."/>
            <person name="Vanacova S."/>
            <person name="Villalvazo M."/>
            <person name="Haas B.J."/>
            <person name="Pertea M."/>
            <person name="Feldblyum T.V."/>
            <person name="Utterback T.R."/>
            <person name="Shu C.L."/>
            <person name="Osoegawa K."/>
            <person name="de Jong P.J."/>
            <person name="Hrdy I."/>
            <person name="Horvathova L."/>
            <person name="Zubacova Z."/>
            <person name="Dolezal P."/>
            <person name="Malik S.B."/>
            <person name="Logsdon J.M. Jr."/>
            <person name="Henze K."/>
            <person name="Gupta A."/>
            <person name="Wang C.C."/>
            <person name="Dunne R.L."/>
            <person name="Upcroft J.A."/>
            <person name="Upcroft P."/>
            <person name="White O."/>
            <person name="Salzberg S.L."/>
            <person name="Tang P."/>
            <person name="Chiu C.-H."/>
            <person name="Lee Y.-S."/>
            <person name="Embley T.M."/>
            <person name="Coombs G.H."/>
            <person name="Mottram J.C."/>
            <person name="Tachezy J."/>
            <person name="Fraser-Liggett C.M."/>
            <person name="Johnson P.J."/>
        </authorList>
    </citation>
    <scope>NUCLEOTIDE SEQUENCE [LARGE SCALE GENOMIC DNA]</scope>
    <source>
        <strain evidence="3">G3</strain>
    </source>
</reference>
<keyword evidence="4" id="KW-1185">Reference proteome</keyword>
<accession>A2DAZ7</accession>
<feature type="coiled-coil region" evidence="1">
    <location>
        <begin position="341"/>
        <end position="423"/>
    </location>
</feature>